<dbReference type="PANTHER" id="PTHR10272">
    <property type="entry name" value="PLATELET-ACTIVATING FACTOR ACETYLHYDROLASE"/>
    <property type="match status" value="1"/>
</dbReference>
<evidence type="ECO:0000313" key="5">
    <source>
        <dbReference type="Proteomes" id="UP001589608"/>
    </source>
</evidence>
<dbReference type="Gene3D" id="3.40.50.1820">
    <property type="entry name" value="alpha/beta hydrolase"/>
    <property type="match status" value="1"/>
</dbReference>
<accession>A0ABV5M9Q1</accession>
<proteinExistence type="predicted"/>
<dbReference type="GO" id="GO:0016787">
    <property type="term" value="F:hydrolase activity"/>
    <property type="evidence" value="ECO:0007669"/>
    <property type="project" value="UniProtKB-KW"/>
</dbReference>
<dbReference type="EMBL" id="JBHMCA010000042">
    <property type="protein sequence ID" value="MFB9445582.1"/>
    <property type="molecule type" value="Genomic_DNA"/>
</dbReference>
<keyword evidence="1 4" id="KW-0378">Hydrolase</keyword>
<keyword evidence="3" id="KW-0443">Lipid metabolism</keyword>
<dbReference type="Proteomes" id="UP001589608">
    <property type="component" value="Unassembled WGS sequence"/>
</dbReference>
<organism evidence="4 5">
    <name type="scientific">Dactylosporangium vinaceum</name>
    <dbReference type="NCBI Taxonomy" id="53362"/>
    <lineage>
        <taxon>Bacteria</taxon>
        <taxon>Bacillati</taxon>
        <taxon>Actinomycetota</taxon>
        <taxon>Actinomycetes</taxon>
        <taxon>Micromonosporales</taxon>
        <taxon>Micromonosporaceae</taxon>
        <taxon>Dactylosporangium</taxon>
    </lineage>
</organism>
<comment type="caution">
    <text evidence="4">The sequence shown here is derived from an EMBL/GenBank/DDBJ whole genome shotgun (WGS) entry which is preliminary data.</text>
</comment>
<evidence type="ECO:0000256" key="1">
    <source>
        <dbReference type="ARBA" id="ARBA00022801"/>
    </source>
</evidence>
<dbReference type="InterPro" id="IPR029058">
    <property type="entry name" value="AB_hydrolase_fold"/>
</dbReference>
<protein>
    <submittedName>
        <fullName evidence="4">Alpha/beta hydrolase family protein</fullName>
    </submittedName>
</protein>
<dbReference type="Pfam" id="PF03403">
    <property type="entry name" value="PAF-AH_p_II"/>
    <property type="match status" value="2"/>
</dbReference>
<dbReference type="SUPFAM" id="SSF53474">
    <property type="entry name" value="alpha/beta-Hydrolases"/>
    <property type="match status" value="1"/>
</dbReference>
<keyword evidence="5" id="KW-1185">Reference proteome</keyword>
<dbReference type="PANTHER" id="PTHR10272:SF0">
    <property type="entry name" value="PLATELET-ACTIVATING FACTOR ACETYLHYDROLASE"/>
    <property type="match status" value="1"/>
</dbReference>
<dbReference type="RefSeq" id="WP_223103928.1">
    <property type="nucleotide sequence ID" value="NZ_CP061913.1"/>
</dbReference>
<sequence length="395" mass="42392">MAATPAAHSNRVRLTRRQAITAALTIAAAVPVEFAGTSRASASPAPVRLVLPGPTGPYPVGTVPLHLIDRARPGQRRELMISIWYPAQHVDRHPAAPWIAPAVLPALLASAGLPADIAAAPLTAGHVGAPVRRTIGRLPVIMYSHGAHGHRAENTIVVQELASHGYAVVTVDHTDDAFSEFPDGRVVVPLQDPQRALGPADFADDIRFVLDRIAALAAGADPDAAHRTLPANLCGALDLTRIGMFGWSKGATATTLVMQADRRVKAGLAIDGPMQPTITTDLDRPVLLLTAVFTRAEPSVAELLSHLRGWWRNLQAVGAVHSSYSDYQALMPQLAVVAGMSDEELRDWIGTLDPARAVRIQQAYPLAFFDLHLRQRRQHLLDGPDPAFPEVMFVP</sequence>
<evidence type="ECO:0000256" key="3">
    <source>
        <dbReference type="ARBA" id="ARBA00023098"/>
    </source>
</evidence>
<keyword evidence="2" id="KW-0442">Lipid degradation</keyword>
<dbReference type="InterPro" id="IPR006311">
    <property type="entry name" value="TAT_signal"/>
</dbReference>
<name>A0ABV5M9Q1_9ACTN</name>
<gene>
    <name evidence="4" type="ORF">ACFFTR_21095</name>
</gene>
<evidence type="ECO:0000256" key="2">
    <source>
        <dbReference type="ARBA" id="ARBA00022963"/>
    </source>
</evidence>
<evidence type="ECO:0000313" key="4">
    <source>
        <dbReference type="EMBL" id="MFB9445582.1"/>
    </source>
</evidence>
<dbReference type="PROSITE" id="PS51318">
    <property type="entry name" value="TAT"/>
    <property type="match status" value="1"/>
</dbReference>
<reference evidence="4 5" key="1">
    <citation type="submission" date="2024-09" db="EMBL/GenBank/DDBJ databases">
        <authorList>
            <person name="Sun Q."/>
            <person name="Mori K."/>
        </authorList>
    </citation>
    <scope>NUCLEOTIDE SEQUENCE [LARGE SCALE GENOMIC DNA]</scope>
    <source>
        <strain evidence="4 5">JCM 3307</strain>
    </source>
</reference>